<comment type="caution">
    <text evidence="2">The sequence shown here is derived from an EMBL/GenBank/DDBJ whole genome shotgun (WGS) entry which is preliminary data.</text>
</comment>
<dbReference type="Pfam" id="PF13650">
    <property type="entry name" value="Asp_protease_2"/>
    <property type="match status" value="1"/>
</dbReference>
<dbReference type="PANTHER" id="PTHR33067">
    <property type="entry name" value="RNA-DIRECTED DNA POLYMERASE-RELATED"/>
    <property type="match status" value="1"/>
</dbReference>
<sequence>MFGDLSSKFGSLSTHVQKLEVQIAQTAEAAKKQNEVNTQKFCSVVSSIDGTIVPTLSQGEEEENEPKERHKPERYSWESRRAYKRRLEGKPLQKQEDPGKFVITSSINGIQLHDCLCDTGANVNLMSLALAKDLGFKEFKSPKIRVEFADLSCMEPYGMLEDVMMEIGGRSVPTDFQVMIWEGSKRNQLILGTPFLATAGAVLNYFGNHLSFGHIRQDIFFPSVNFRSVPSATKLPPEEATLMPKKEAVMHGERRENINSILLPTFDEYGAEEETNGAPNLFHKIRIFTPKDSELKGDQSIEEKLERTMKLFPKALVFKDDVRDDHGATTPPQEATEPENGEAKGILCPSATLHHD</sequence>
<accession>A0A6D2IUF7</accession>
<reference evidence="2" key="1">
    <citation type="submission" date="2020-01" db="EMBL/GenBank/DDBJ databases">
        <authorList>
            <person name="Mishra B."/>
        </authorList>
    </citation>
    <scope>NUCLEOTIDE SEQUENCE [LARGE SCALE GENOMIC DNA]</scope>
</reference>
<evidence type="ECO:0008006" key="4">
    <source>
        <dbReference type="Google" id="ProtNLM"/>
    </source>
</evidence>
<gene>
    <name evidence="2" type="ORF">MERR_LOCUS18028</name>
</gene>
<dbReference type="OrthoDB" id="1113345at2759"/>
<protein>
    <recommendedName>
        <fullName evidence="4">Aspartic peptidase DDI1-type domain-containing protein</fullName>
    </recommendedName>
</protein>
<dbReference type="Proteomes" id="UP000467841">
    <property type="component" value="Unassembled WGS sequence"/>
</dbReference>
<feature type="region of interest" description="Disordered" evidence="1">
    <location>
        <begin position="53"/>
        <end position="75"/>
    </location>
</feature>
<organism evidence="2 3">
    <name type="scientific">Microthlaspi erraticum</name>
    <dbReference type="NCBI Taxonomy" id="1685480"/>
    <lineage>
        <taxon>Eukaryota</taxon>
        <taxon>Viridiplantae</taxon>
        <taxon>Streptophyta</taxon>
        <taxon>Embryophyta</taxon>
        <taxon>Tracheophyta</taxon>
        <taxon>Spermatophyta</taxon>
        <taxon>Magnoliopsida</taxon>
        <taxon>eudicotyledons</taxon>
        <taxon>Gunneridae</taxon>
        <taxon>Pentapetalae</taxon>
        <taxon>rosids</taxon>
        <taxon>malvids</taxon>
        <taxon>Brassicales</taxon>
        <taxon>Brassicaceae</taxon>
        <taxon>Coluteocarpeae</taxon>
        <taxon>Microthlaspi</taxon>
    </lineage>
</organism>
<dbReference type="CDD" id="cd00303">
    <property type="entry name" value="retropepsin_like"/>
    <property type="match status" value="1"/>
</dbReference>
<feature type="compositionally biased region" description="Basic and acidic residues" evidence="1">
    <location>
        <begin position="66"/>
        <end position="75"/>
    </location>
</feature>
<dbReference type="EMBL" id="CACVBM020001097">
    <property type="protein sequence ID" value="CAA7030793.1"/>
    <property type="molecule type" value="Genomic_DNA"/>
</dbReference>
<dbReference type="PANTHER" id="PTHR33067:SF31">
    <property type="entry name" value="RNA-DIRECTED DNA POLYMERASE"/>
    <property type="match status" value="1"/>
</dbReference>
<keyword evidence="3" id="KW-1185">Reference proteome</keyword>
<dbReference type="SUPFAM" id="SSF50630">
    <property type="entry name" value="Acid proteases"/>
    <property type="match status" value="1"/>
</dbReference>
<proteinExistence type="predicted"/>
<evidence type="ECO:0000256" key="1">
    <source>
        <dbReference type="SAM" id="MobiDB-lite"/>
    </source>
</evidence>
<dbReference type="AlphaFoldDB" id="A0A6D2IUF7"/>
<evidence type="ECO:0000313" key="3">
    <source>
        <dbReference type="Proteomes" id="UP000467841"/>
    </source>
</evidence>
<dbReference type="Gene3D" id="2.40.70.10">
    <property type="entry name" value="Acid Proteases"/>
    <property type="match status" value="1"/>
</dbReference>
<name>A0A6D2IUF7_9BRAS</name>
<dbReference type="InterPro" id="IPR021109">
    <property type="entry name" value="Peptidase_aspartic_dom_sf"/>
</dbReference>
<evidence type="ECO:0000313" key="2">
    <source>
        <dbReference type="EMBL" id="CAA7030793.1"/>
    </source>
</evidence>
<feature type="region of interest" description="Disordered" evidence="1">
    <location>
        <begin position="322"/>
        <end position="356"/>
    </location>
</feature>